<comment type="caution">
    <text evidence="2">The sequence shown here is derived from an EMBL/GenBank/DDBJ whole genome shotgun (WGS) entry which is preliminary data.</text>
</comment>
<proteinExistence type="predicted"/>
<feature type="chain" id="PRO_5012337378" evidence="1">
    <location>
        <begin position="21"/>
        <end position="294"/>
    </location>
</feature>
<gene>
    <name evidence="2" type="ORF">CRI94_02595</name>
</gene>
<evidence type="ECO:0000313" key="2">
    <source>
        <dbReference type="EMBL" id="PEN15404.1"/>
    </source>
</evidence>
<dbReference type="EMBL" id="PDEQ01000001">
    <property type="protein sequence ID" value="PEN15404.1"/>
    <property type="molecule type" value="Genomic_DNA"/>
</dbReference>
<keyword evidence="3" id="KW-1185">Reference proteome</keyword>
<dbReference type="OrthoDB" id="9773381at2"/>
<dbReference type="Pfam" id="PF16119">
    <property type="entry name" value="DUF4835"/>
    <property type="match status" value="1"/>
</dbReference>
<protein>
    <submittedName>
        <fullName evidence="2">DUF4835 domain-containing protein</fullName>
    </submittedName>
</protein>
<name>A0A2A8D3E8_9BACT</name>
<accession>A0A2A8D3E8</accession>
<dbReference type="Proteomes" id="UP000220102">
    <property type="component" value="Unassembled WGS sequence"/>
</dbReference>
<keyword evidence="1" id="KW-0732">Signal</keyword>
<feature type="signal peptide" evidence="1">
    <location>
        <begin position="1"/>
        <end position="20"/>
    </location>
</feature>
<reference evidence="2 3" key="1">
    <citation type="submission" date="2017-10" db="EMBL/GenBank/DDBJ databases">
        <title>Draft genome of Longibacter Salinarum.</title>
        <authorList>
            <person name="Goh K.M."/>
            <person name="Shamsir M.S."/>
            <person name="Lim S.W."/>
        </authorList>
    </citation>
    <scope>NUCLEOTIDE SEQUENCE [LARGE SCALE GENOMIC DNA]</scope>
    <source>
        <strain evidence="2 3">KCTC 52045</strain>
    </source>
</reference>
<dbReference type="RefSeq" id="WP_098074302.1">
    <property type="nucleotide sequence ID" value="NZ_PDEQ01000001.1"/>
</dbReference>
<dbReference type="InterPro" id="IPR032274">
    <property type="entry name" value="DUF4835"/>
</dbReference>
<organism evidence="2 3">
    <name type="scientific">Longibacter salinarum</name>
    <dbReference type="NCBI Taxonomy" id="1850348"/>
    <lineage>
        <taxon>Bacteria</taxon>
        <taxon>Pseudomonadati</taxon>
        <taxon>Rhodothermota</taxon>
        <taxon>Rhodothermia</taxon>
        <taxon>Rhodothermales</taxon>
        <taxon>Salisaetaceae</taxon>
        <taxon>Longibacter</taxon>
    </lineage>
</organism>
<evidence type="ECO:0000256" key="1">
    <source>
        <dbReference type="SAM" id="SignalP"/>
    </source>
</evidence>
<sequence>MLLGLALILIALCLPREARAQELNCSVNLDISQLSGSDYDYLRDLEGRIREYLNERRWTDDRYRAYERIDCTFQIFVERTVGIQEFTAQLVVASRRPIYDTAQTTPTFRVKDQWTFEFSRGQSLLFEPNTFDPLTSVLDFYAYIILGYDYDTFSPLGGTTYFREARRIADLANTSNATGWQSLGNDQTRTALISELLRPRLRRLREVSYAYHLDGLDRFVESTEEARTTIMSQLEVLQSLTQDVSRSYALDVFFATKFEEFAAVFRDSRMSSEAYSILTSIDPSHSSTYNELVN</sequence>
<evidence type="ECO:0000313" key="3">
    <source>
        <dbReference type="Proteomes" id="UP000220102"/>
    </source>
</evidence>
<dbReference type="AlphaFoldDB" id="A0A2A8D3E8"/>